<reference evidence="1 2" key="1">
    <citation type="journal article" date="2018" name="PLoS Genet.">
        <title>Population sequencing reveals clonal diversity and ancestral inbreeding in the grapevine cultivar Chardonnay.</title>
        <authorList>
            <person name="Roach M.J."/>
            <person name="Johnson D.L."/>
            <person name="Bohlmann J."/>
            <person name="van Vuuren H.J."/>
            <person name="Jones S.J."/>
            <person name="Pretorius I.S."/>
            <person name="Schmidt S.A."/>
            <person name="Borneman A.R."/>
        </authorList>
    </citation>
    <scope>NUCLEOTIDE SEQUENCE [LARGE SCALE GENOMIC DNA]</scope>
    <source>
        <strain evidence="2">cv. Chardonnay</strain>
        <tissue evidence="1">Leaf</tissue>
    </source>
</reference>
<dbReference type="AlphaFoldDB" id="A0A438CJD9"/>
<accession>A0A438CJD9</accession>
<protein>
    <submittedName>
        <fullName evidence="1">Uncharacterized protein</fullName>
    </submittedName>
</protein>
<name>A0A438CJD9_VITVI</name>
<evidence type="ECO:0000313" key="2">
    <source>
        <dbReference type="Proteomes" id="UP000288805"/>
    </source>
</evidence>
<proteinExistence type="predicted"/>
<dbReference type="EMBL" id="QGNW01002199">
    <property type="protein sequence ID" value="RVW23328.1"/>
    <property type="molecule type" value="Genomic_DNA"/>
</dbReference>
<gene>
    <name evidence="1" type="ORF">CK203_100937</name>
</gene>
<dbReference type="Proteomes" id="UP000288805">
    <property type="component" value="Unassembled WGS sequence"/>
</dbReference>
<comment type="caution">
    <text evidence="1">The sequence shown here is derived from an EMBL/GenBank/DDBJ whole genome shotgun (WGS) entry which is preliminary data.</text>
</comment>
<sequence length="199" mass="22345">MPPSTNQAIADRSVNTTRATPYSISRRLDDMLSMLFVTHIISYEPPRGFMLPKFIMYDGTSDPFDHIMHFRSSKQSISLGTPFFEFLAEKPPITMDDLFKRTDKYSMLEDDVKATSQQVLVTNQPAKNDKARSCVNWVLQPHKDALILTLGANGSLTICLRKSKRLLSGFNGVTITSLGDIVLHVPIRLDHNECTVLNG</sequence>
<evidence type="ECO:0000313" key="1">
    <source>
        <dbReference type="EMBL" id="RVW23328.1"/>
    </source>
</evidence>
<organism evidence="1 2">
    <name type="scientific">Vitis vinifera</name>
    <name type="common">Grape</name>
    <dbReference type="NCBI Taxonomy" id="29760"/>
    <lineage>
        <taxon>Eukaryota</taxon>
        <taxon>Viridiplantae</taxon>
        <taxon>Streptophyta</taxon>
        <taxon>Embryophyta</taxon>
        <taxon>Tracheophyta</taxon>
        <taxon>Spermatophyta</taxon>
        <taxon>Magnoliopsida</taxon>
        <taxon>eudicotyledons</taxon>
        <taxon>Gunneridae</taxon>
        <taxon>Pentapetalae</taxon>
        <taxon>rosids</taxon>
        <taxon>Vitales</taxon>
        <taxon>Vitaceae</taxon>
        <taxon>Viteae</taxon>
        <taxon>Vitis</taxon>
    </lineage>
</organism>